<proteinExistence type="predicted"/>
<evidence type="ECO:0000313" key="3">
    <source>
        <dbReference type="Proteomes" id="UP000029507"/>
    </source>
</evidence>
<organism evidence="2 3">
    <name type="scientific">Paenibacillus stellifer</name>
    <dbReference type="NCBI Taxonomy" id="169760"/>
    <lineage>
        <taxon>Bacteria</taxon>
        <taxon>Bacillati</taxon>
        <taxon>Bacillota</taxon>
        <taxon>Bacilli</taxon>
        <taxon>Bacillales</taxon>
        <taxon>Paenibacillaceae</taxon>
        <taxon>Paenibacillus</taxon>
    </lineage>
</organism>
<dbReference type="STRING" id="169760.PSTEL_19005"/>
<accession>A0A089LTS3</accession>
<feature type="transmembrane region" description="Helical" evidence="1">
    <location>
        <begin position="27"/>
        <end position="46"/>
    </location>
</feature>
<name>A0A089LTS3_9BACL</name>
<evidence type="ECO:0000256" key="1">
    <source>
        <dbReference type="SAM" id="Phobius"/>
    </source>
</evidence>
<dbReference type="AlphaFoldDB" id="A0A089LTS3"/>
<dbReference type="InterPro" id="IPR032307">
    <property type="entry name" value="PepSY_TM-like_2"/>
</dbReference>
<feature type="transmembrane region" description="Helical" evidence="1">
    <location>
        <begin position="85"/>
        <end position="106"/>
    </location>
</feature>
<protein>
    <recommendedName>
        <fullName evidence="4">PepSY-associated TM helix domain-containing protein</fullName>
    </recommendedName>
</protein>
<dbReference type="PANTHER" id="PTHR40115:SF1">
    <property type="entry name" value="INNER MEMBRANE PROTEIN WITH PEPSY TM HELIX"/>
    <property type="match status" value="1"/>
</dbReference>
<keyword evidence="1" id="KW-0472">Membrane</keyword>
<evidence type="ECO:0008006" key="4">
    <source>
        <dbReference type="Google" id="ProtNLM"/>
    </source>
</evidence>
<dbReference type="KEGG" id="pste:PSTEL_19005"/>
<keyword evidence="1" id="KW-0812">Transmembrane</keyword>
<keyword evidence="1" id="KW-1133">Transmembrane helix</keyword>
<dbReference type="Proteomes" id="UP000029507">
    <property type="component" value="Chromosome"/>
</dbReference>
<dbReference type="PANTHER" id="PTHR40115">
    <property type="entry name" value="INNER MEMBRANE PROTEIN WITH PEPSY TM HELIX"/>
    <property type="match status" value="1"/>
</dbReference>
<keyword evidence="3" id="KW-1185">Reference proteome</keyword>
<evidence type="ECO:0000313" key="2">
    <source>
        <dbReference type="EMBL" id="AIQ64891.1"/>
    </source>
</evidence>
<sequence>MHNVASDKPKSRVDFTMLKILRLIHKMAGLAGALLIVFMAVTGLLLNHREWIGYNTGREMELQKLIFALHSGAVGGGAFRWLTDIAAICMIVLSVTGTWMWFRGAAAARRAKRRNRL</sequence>
<reference evidence="2 3" key="1">
    <citation type="submission" date="2014-08" db="EMBL/GenBank/DDBJ databases">
        <title>Comparative genomics of the Paenibacillus odorifer group.</title>
        <authorList>
            <person name="den Bakker H.C."/>
            <person name="Tsai Y.-C."/>
            <person name="Martin N."/>
            <person name="Korlach J."/>
            <person name="Wiedmann M."/>
        </authorList>
    </citation>
    <scope>NUCLEOTIDE SEQUENCE [LARGE SCALE GENOMIC DNA]</scope>
    <source>
        <strain evidence="2 3">DSM 14472</strain>
    </source>
</reference>
<dbReference type="EMBL" id="CP009286">
    <property type="protein sequence ID" value="AIQ64891.1"/>
    <property type="molecule type" value="Genomic_DNA"/>
</dbReference>
<dbReference type="HOGENOM" id="CLU_2303148_0_0_9"/>
<gene>
    <name evidence="2" type="ORF">PSTEL_19005</name>
</gene>